<accession>A0A645JID4</accession>
<organism evidence="1">
    <name type="scientific">bioreactor metagenome</name>
    <dbReference type="NCBI Taxonomy" id="1076179"/>
    <lineage>
        <taxon>unclassified sequences</taxon>
        <taxon>metagenomes</taxon>
        <taxon>ecological metagenomes</taxon>
    </lineage>
</organism>
<name>A0A645JID4_9ZZZZ</name>
<dbReference type="AlphaFoldDB" id="A0A645JID4"/>
<proteinExistence type="predicted"/>
<comment type="caution">
    <text evidence="1">The sequence shown here is derived from an EMBL/GenBank/DDBJ whole genome shotgun (WGS) entry which is preliminary data.</text>
</comment>
<evidence type="ECO:0000313" key="1">
    <source>
        <dbReference type="EMBL" id="MPN63196.1"/>
    </source>
</evidence>
<reference evidence="1" key="1">
    <citation type="submission" date="2019-08" db="EMBL/GenBank/DDBJ databases">
        <authorList>
            <person name="Kucharzyk K."/>
            <person name="Murdoch R.W."/>
            <person name="Higgins S."/>
            <person name="Loffler F."/>
        </authorList>
    </citation>
    <scope>NUCLEOTIDE SEQUENCE</scope>
</reference>
<gene>
    <name evidence="1" type="ORF">SDC9_210951</name>
</gene>
<dbReference type="EMBL" id="VSSQ01142245">
    <property type="protein sequence ID" value="MPN63196.1"/>
    <property type="molecule type" value="Genomic_DNA"/>
</dbReference>
<sequence length="113" mass="13406">MIVRNANDSAKRIMDKAHGDVLTVIDEFERTKQEFAKFRSKFRNFMLSQMEMFEALEKDFDKNYNISTVIEENNNNEVLNANLSNKKIKEIEKFDYNTSEFEEIKSFFAAEQN</sequence>
<protein>
    <submittedName>
        <fullName evidence="1">Uncharacterized protein</fullName>
    </submittedName>
</protein>